<proteinExistence type="predicted"/>
<dbReference type="Proteomes" id="UP001212170">
    <property type="component" value="Unassembled WGS sequence"/>
</dbReference>
<evidence type="ECO:0000313" key="1">
    <source>
        <dbReference type="EMBL" id="MDA6068072.1"/>
    </source>
</evidence>
<evidence type="ECO:0000313" key="2">
    <source>
        <dbReference type="Proteomes" id="UP001212170"/>
    </source>
</evidence>
<sequence>MNKYLIFTTAILILLGNVNCSKTKKGPAQIQEALNVVEEVPENEISEIEIGKNPADFVPKGYVIFDTIYGDLNKDKIEDCVLIIKGTNKSEIVKDEYRGELDRNRRGIIVLLNKNKGYELAVKNYDCFSSENEEGGVYFAPELGVEITKGKLFVHYAHGRYGYWRYMFRLQNSDLELIGYDASSNHGPTVLTETSINFLTRKKIVNENANPNIDEPEMFEKKETKINKIKLLKLSEIEDFDKLEVSEE</sequence>
<comment type="caution">
    <text evidence="1">The sequence shown here is derived from an EMBL/GenBank/DDBJ whole genome shotgun (WGS) entry which is preliminary data.</text>
</comment>
<keyword evidence="2" id="KW-1185">Reference proteome</keyword>
<protein>
    <recommendedName>
        <fullName evidence="3">Lipoprotein</fullName>
    </recommendedName>
</protein>
<gene>
    <name evidence="1" type="ORF">NJT12_00445</name>
</gene>
<evidence type="ECO:0008006" key="3">
    <source>
        <dbReference type="Google" id="ProtNLM"/>
    </source>
</evidence>
<reference evidence="1 2" key="1">
    <citation type="journal article" date="2023" name="Chemosphere">
        <title>Whole genome analysis of Flavobacterium aziz-sancarii sp. nov., isolated from Ardley Island (Antarctica), revealed a rich resistome and bioremediation potential.</title>
        <authorList>
            <person name="Otur C."/>
            <person name="Okay S."/>
            <person name="Kurt-Kizildogan A."/>
        </authorList>
    </citation>
    <scope>NUCLEOTIDE SEQUENCE [LARGE SCALE GENOMIC DNA]</scope>
    <source>
        <strain evidence="1 2">AC</strain>
    </source>
</reference>
<organism evidence="1 2">
    <name type="scientific">Flavobacterium azizsancarii</name>
    <dbReference type="NCBI Taxonomy" id="2961580"/>
    <lineage>
        <taxon>Bacteria</taxon>
        <taxon>Pseudomonadati</taxon>
        <taxon>Bacteroidota</taxon>
        <taxon>Flavobacteriia</taxon>
        <taxon>Flavobacteriales</taxon>
        <taxon>Flavobacteriaceae</taxon>
        <taxon>Flavobacterium</taxon>
    </lineage>
</organism>
<accession>A0ABT4W708</accession>
<name>A0ABT4W708_9FLAO</name>
<dbReference type="EMBL" id="JAMZNK010000001">
    <property type="protein sequence ID" value="MDA6068072.1"/>
    <property type="molecule type" value="Genomic_DNA"/>
</dbReference>
<dbReference type="RefSeq" id="WP_271333953.1">
    <property type="nucleotide sequence ID" value="NZ_JAMZNK010000001.1"/>
</dbReference>